<dbReference type="SUPFAM" id="SSF51717">
    <property type="entry name" value="Dihydropteroate synthetase-like"/>
    <property type="match status" value="1"/>
</dbReference>
<dbReference type="EC" id="2.5.1.15" evidence="10"/>
<dbReference type="InterPro" id="IPR000550">
    <property type="entry name" value="Hppk"/>
</dbReference>
<evidence type="ECO:0000256" key="5">
    <source>
        <dbReference type="ARBA" id="ARBA00004763"/>
    </source>
</evidence>
<keyword evidence="19" id="KW-0289">Folate biosynthesis</keyword>
<dbReference type="NCBIfam" id="TIGR01496">
    <property type="entry name" value="DHPS"/>
    <property type="match status" value="1"/>
</dbReference>
<comment type="similarity">
    <text evidence="8">In the N-terminal section; belongs to the DHNA family.</text>
</comment>
<dbReference type="GO" id="GO:0004156">
    <property type="term" value="F:dihydropteroate synthase activity"/>
    <property type="evidence" value="ECO:0007669"/>
    <property type="project" value="UniProtKB-EC"/>
</dbReference>
<proteinExistence type="inferred from homology"/>
<evidence type="ECO:0000256" key="12">
    <source>
        <dbReference type="ARBA" id="ARBA00013253"/>
    </source>
</evidence>
<comment type="similarity">
    <text evidence="9">In the C-terminal section; belongs to the DHPS family.</text>
</comment>
<name>A0A8T9CK16_9HELO</name>
<comment type="caution">
    <text evidence="26">The sequence shown here is derived from an EMBL/GenBank/DDBJ whole genome shotgun (WGS) entry which is preliminary data.</text>
</comment>
<comment type="pathway">
    <text evidence="7">Cofactor biosynthesis; tetrahydrofolate biosynthesis; 2-amino-4-hydroxy-6-hydroxymethyl-7,8-dihydropteridine diphosphate from 7,8-dihydroneopterin triphosphate: step 4/4.</text>
</comment>
<evidence type="ECO:0000256" key="2">
    <source>
        <dbReference type="ARBA" id="ARBA00000198"/>
    </source>
</evidence>
<dbReference type="InterPro" id="IPR006390">
    <property type="entry name" value="DHP_synth_dom"/>
</dbReference>
<dbReference type="GO" id="GO:0005524">
    <property type="term" value="F:ATP binding"/>
    <property type="evidence" value="ECO:0007669"/>
    <property type="project" value="UniProtKB-KW"/>
</dbReference>
<evidence type="ECO:0000259" key="25">
    <source>
        <dbReference type="PROSITE" id="PS50972"/>
    </source>
</evidence>
<dbReference type="InterPro" id="IPR000489">
    <property type="entry name" value="Pterin-binding_dom"/>
</dbReference>
<evidence type="ECO:0000256" key="11">
    <source>
        <dbReference type="ARBA" id="ARBA00013043"/>
    </source>
</evidence>
<dbReference type="Pfam" id="PF00809">
    <property type="entry name" value="Pterin_bind"/>
    <property type="match status" value="1"/>
</dbReference>
<dbReference type="PROSITE" id="PS00794">
    <property type="entry name" value="HPPK"/>
    <property type="match status" value="1"/>
</dbReference>
<dbReference type="PANTHER" id="PTHR20941:SF1">
    <property type="entry name" value="FOLIC ACID SYNTHESIS PROTEIN FOL1"/>
    <property type="match status" value="1"/>
</dbReference>
<dbReference type="GO" id="GO:0003848">
    <property type="term" value="F:2-amino-4-hydroxy-6-hydroxymethyldihydropteridine diphosphokinase activity"/>
    <property type="evidence" value="ECO:0007669"/>
    <property type="project" value="UniProtKB-EC"/>
</dbReference>
<keyword evidence="20" id="KW-0511">Multifunctional enzyme</keyword>
<comment type="catalytic activity">
    <reaction evidence="2">
        <text>6-hydroxymethyl-7,8-dihydropterin + ATP = (7,8-dihydropterin-6-yl)methyl diphosphate + AMP + H(+)</text>
        <dbReference type="Rhea" id="RHEA:11412"/>
        <dbReference type="ChEBI" id="CHEBI:15378"/>
        <dbReference type="ChEBI" id="CHEBI:30616"/>
        <dbReference type="ChEBI" id="CHEBI:44841"/>
        <dbReference type="ChEBI" id="CHEBI:72950"/>
        <dbReference type="ChEBI" id="CHEBI:456215"/>
        <dbReference type="EC" id="2.7.6.3"/>
    </reaction>
</comment>
<dbReference type="GO" id="GO:0046656">
    <property type="term" value="P:folic acid biosynthetic process"/>
    <property type="evidence" value="ECO:0007669"/>
    <property type="project" value="UniProtKB-KW"/>
</dbReference>
<evidence type="ECO:0000256" key="7">
    <source>
        <dbReference type="ARBA" id="ARBA00005051"/>
    </source>
</evidence>
<reference evidence="26 27" key="1">
    <citation type="submission" date="2018-05" db="EMBL/GenBank/DDBJ databases">
        <title>Genome sequencing and assembly of the regulated plant pathogen Lachnellula willkommii and related sister species for the development of diagnostic species identification markers.</title>
        <authorList>
            <person name="Giroux E."/>
            <person name="Bilodeau G."/>
        </authorList>
    </citation>
    <scope>NUCLEOTIDE SEQUENCE [LARGE SCALE GENOMIC DNA]</scope>
    <source>
        <strain evidence="26 27">CBS 268.59</strain>
    </source>
</reference>
<dbReference type="NCBIfam" id="TIGR01498">
    <property type="entry name" value="folK"/>
    <property type="match status" value="1"/>
</dbReference>
<keyword evidence="13" id="KW-0808">Transferase</keyword>
<evidence type="ECO:0000256" key="14">
    <source>
        <dbReference type="ARBA" id="ARBA00022723"/>
    </source>
</evidence>
<dbReference type="GO" id="GO:0004150">
    <property type="term" value="F:dihydroneopterin aldolase activity"/>
    <property type="evidence" value="ECO:0007669"/>
    <property type="project" value="UniProtKB-EC"/>
</dbReference>
<dbReference type="GO" id="GO:0005740">
    <property type="term" value="C:mitochondrial envelope"/>
    <property type="evidence" value="ECO:0007669"/>
    <property type="project" value="TreeGrafter"/>
</dbReference>
<keyword evidence="17" id="KW-0067">ATP-binding</keyword>
<comment type="function">
    <text evidence="21">Catalyzes three sequential steps of tetrahydrofolate biosynthesis.</text>
</comment>
<dbReference type="EC" id="2.7.6.3" evidence="12"/>
<evidence type="ECO:0000256" key="22">
    <source>
        <dbReference type="ARBA" id="ARBA00061548"/>
    </source>
</evidence>
<organism evidence="26 27">
    <name type="scientific">Lachnellula suecica</name>
    <dbReference type="NCBI Taxonomy" id="602035"/>
    <lineage>
        <taxon>Eukaryota</taxon>
        <taxon>Fungi</taxon>
        <taxon>Dikarya</taxon>
        <taxon>Ascomycota</taxon>
        <taxon>Pezizomycotina</taxon>
        <taxon>Leotiomycetes</taxon>
        <taxon>Helotiales</taxon>
        <taxon>Lachnaceae</taxon>
        <taxon>Lachnellula</taxon>
    </lineage>
</organism>
<keyword evidence="14" id="KW-0479">Metal-binding</keyword>
<keyword evidence="18" id="KW-0460">Magnesium</keyword>
<evidence type="ECO:0000313" key="26">
    <source>
        <dbReference type="EMBL" id="TVY83073.1"/>
    </source>
</evidence>
<dbReference type="OrthoDB" id="615426at2759"/>
<dbReference type="Proteomes" id="UP000469558">
    <property type="component" value="Unassembled WGS sequence"/>
</dbReference>
<evidence type="ECO:0000256" key="1">
    <source>
        <dbReference type="ARBA" id="ARBA00000012"/>
    </source>
</evidence>
<dbReference type="FunFam" id="3.20.20.20:FF:000006">
    <property type="entry name" value="Dihydropteroate synthase"/>
    <property type="match status" value="1"/>
</dbReference>
<keyword evidence="27" id="KW-1185">Reference proteome</keyword>
<evidence type="ECO:0000313" key="27">
    <source>
        <dbReference type="Proteomes" id="UP000469558"/>
    </source>
</evidence>
<dbReference type="GO" id="GO:0046654">
    <property type="term" value="P:tetrahydrofolate biosynthetic process"/>
    <property type="evidence" value="ECO:0007669"/>
    <property type="project" value="TreeGrafter"/>
</dbReference>
<dbReference type="PANTHER" id="PTHR20941">
    <property type="entry name" value="FOLATE SYNTHESIS PROTEINS"/>
    <property type="match status" value="1"/>
</dbReference>
<gene>
    <name evidence="26" type="primary">fol1</name>
    <name evidence="26" type="ORF">LSUE1_G004005</name>
</gene>
<comment type="pathway">
    <text evidence="6">Cofactor biosynthesis; tetrahydrofolate biosynthesis; 2-amino-4-hydroxy-6-hydroxymethyl-7,8-dihydropteridine diphosphate from 7,8-dihydroneopterin triphosphate: step 3/4.</text>
</comment>
<dbReference type="EMBL" id="QGMK01000237">
    <property type="protein sequence ID" value="TVY83073.1"/>
    <property type="molecule type" value="Genomic_DNA"/>
</dbReference>
<comment type="cofactor">
    <cofactor evidence="4">
        <name>Mg(2+)</name>
        <dbReference type="ChEBI" id="CHEBI:18420"/>
    </cofactor>
</comment>
<evidence type="ECO:0000256" key="4">
    <source>
        <dbReference type="ARBA" id="ARBA00001946"/>
    </source>
</evidence>
<dbReference type="AlphaFoldDB" id="A0A8T9CK16"/>
<dbReference type="Gene3D" id="3.30.70.560">
    <property type="entry name" value="7,8-Dihydro-6-hydroxymethylpterin-pyrophosphokinase HPPK"/>
    <property type="match status" value="1"/>
</dbReference>
<dbReference type="CDD" id="cd00739">
    <property type="entry name" value="DHPS"/>
    <property type="match status" value="1"/>
</dbReference>
<evidence type="ECO:0000256" key="10">
    <source>
        <dbReference type="ARBA" id="ARBA00012458"/>
    </source>
</evidence>
<evidence type="ECO:0000256" key="21">
    <source>
        <dbReference type="ARBA" id="ARBA00058009"/>
    </source>
</evidence>
<comment type="similarity">
    <text evidence="22">In the central section; belongs to the HPPK family.</text>
</comment>
<comment type="catalytic activity">
    <reaction evidence="3">
        <text>7,8-dihydroneopterin = 6-hydroxymethyl-7,8-dihydropterin + glycolaldehyde</text>
        <dbReference type="Rhea" id="RHEA:10540"/>
        <dbReference type="ChEBI" id="CHEBI:17001"/>
        <dbReference type="ChEBI" id="CHEBI:17071"/>
        <dbReference type="ChEBI" id="CHEBI:44841"/>
        <dbReference type="EC" id="4.1.2.25"/>
    </reaction>
</comment>
<evidence type="ECO:0000256" key="8">
    <source>
        <dbReference type="ARBA" id="ARBA00009640"/>
    </source>
</evidence>
<dbReference type="Gene3D" id="3.20.20.20">
    <property type="entry name" value="Dihydropteroate synthase-like"/>
    <property type="match status" value="1"/>
</dbReference>
<accession>A0A8T9CK16</accession>
<evidence type="ECO:0000256" key="23">
    <source>
        <dbReference type="ARBA" id="ARBA00067568"/>
    </source>
</evidence>
<dbReference type="GO" id="GO:0016301">
    <property type="term" value="F:kinase activity"/>
    <property type="evidence" value="ECO:0007669"/>
    <property type="project" value="UniProtKB-KW"/>
</dbReference>
<sequence length="543" mass="60484">MWYTAIVRQQESSMRLIYPRCIGKVKTLTPRPLRPSRCLNAGARVSTSVALRRYQSSIDSPEWTRHTLSSLQVFPNDMSELPKGSPPVLAYIAFGSNLGDRIDWIERACNEMAEQGIRILRTSCLWETDPMYVVDQDKFVNGVCEVETTLEPMELLDTLQGIERSLGREKLIDKGPRNIDLDILLYGQEVVDTYRLKIPHALMFEREFVLRPLAELIPGKSLNPTSPWTTTVDYLNALPPSSSPMSTLTPLGPSQEPIRSLLPNRKTLVMAIFNFTPDSFSNDKKDAPNADLDLSTLHLTLTKGYLEADIIDVGGQSSAPKAMEITAEEEIQRTVPAIKVLRGRGEYRGIISIDTYRASVAEAAVNAGADIINDISAGNLDEQMLPTMARLGKTVCLMHMRGTPMSMQHWSNIKYKPKGLIPSIAEELLERVAAAEAAGIRRWRIILDPGIGFAKTSEHNLEILRSLEELRYWPGLEGLPWLVGSSRKHFIEVITGDKNPKERIWGTAATVAAAVQGGADIIRVHDVRGMSKVAKMSDAIWRV</sequence>
<evidence type="ECO:0000256" key="24">
    <source>
        <dbReference type="ARBA" id="ARBA00068111"/>
    </source>
</evidence>
<evidence type="ECO:0000256" key="9">
    <source>
        <dbReference type="ARBA" id="ARBA00009951"/>
    </source>
</evidence>
<dbReference type="CDD" id="cd00483">
    <property type="entry name" value="HPPK"/>
    <property type="match status" value="1"/>
</dbReference>
<keyword evidence="16" id="KW-0418">Kinase</keyword>
<dbReference type="InterPro" id="IPR035907">
    <property type="entry name" value="Hppk_sf"/>
</dbReference>
<dbReference type="PROSITE" id="PS50972">
    <property type="entry name" value="PTERIN_BINDING"/>
    <property type="match status" value="1"/>
</dbReference>
<evidence type="ECO:0000256" key="6">
    <source>
        <dbReference type="ARBA" id="ARBA00005013"/>
    </source>
</evidence>
<protein>
    <recommendedName>
        <fullName evidence="23">Folic acid synthesis protein FOL1</fullName>
        <ecNumber evidence="10">2.5.1.15</ecNumber>
        <ecNumber evidence="12">2.7.6.3</ecNumber>
        <ecNumber evidence="11">4.1.2.25</ecNumber>
    </recommendedName>
    <alternativeName>
        <fullName evidence="24">Folic acid synthesis protein fol1</fullName>
    </alternativeName>
</protein>
<evidence type="ECO:0000256" key="15">
    <source>
        <dbReference type="ARBA" id="ARBA00022741"/>
    </source>
</evidence>
<evidence type="ECO:0000256" key="16">
    <source>
        <dbReference type="ARBA" id="ARBA00022777"/>
    </source>
</evidence>
<dbReference type="Pfam" id="PF01288">
    <property type="entry name" value="HPPK"/>
    <property type="match status" value="1"/>
</dbReference>
<dbReference type="SUPFAM" id="SSF55083">
    <property type="entry name" value="6-hydroxymethyl-7,8-dihydropterin pyrophosphokinase, HPPK"/>
    <property type="match status" value="1"/>
</dbReference>
<dbReference type="EC" id="4.1.2.25" evidence="11"/>
<keyword evidence="15" id="KW-0547">Nucleotide-binding</keyword>
<evidence type="ECO:0000256" key="18">
    <source>
        <dbReference type="ARBA" id="ARBA00022842"/>
    </source>
</evidence>
<comment type="catalytic activity">
    <reaction evidence="1">
        <text>(7,8-dihydropterin-6-yl)methyl diphosphate + 4-aminobenzoate = 7,8-dihydropteroate + diphosphate</text>
        <dbReference type="Rhea" id="RHEA:19949"/>
        <dbReference type="ChEBI" id="CHEBI:17836"/>
        <dbReference type="ChEBI" id="CHEBI:17839"/>
        <dbReference type="ChEBI" id="CHEBI:33019"/>
        <dbReference type="ChEBI" id="CHEBI:72950"/>
        <dbReference type="EC" id="2.5.1.15"/>
    </reaction>
</comment>
<comment type="pathway">
    <text evidence="5">Cofactor biosynthesis; tetrahydrofolate biosynthesis; 7,8-dihydrofolate from 2-amino-4-hydroxy-6-hydroxymethyl-7,8-dihydropteridine diphosphate and 4-aminobenzoate: step 1/2.</text>
</comment>
<evidence type="ECO:0000256" key="17">
    <source>
        <dbReference type="ARBA" id="ARBA00022840"/>
    </source>
</evidence>
<evidence type="ECO:0000256" key="3">
    <source>
        <dbReference type="ARBA" id="ARBA00001353"/>
    </source>
</evidence>
<evidence type="ECO:0000256" key="19">
    <source>
        <dbReference type="ARBA" id="ARBA00022909"/>
    </source>
</evidence>
<dbReference type="GO" id="GO:0046872">
    <property type="term" value="F:metal ion binding"/>
    <property type="evidence" value="ECO:0007669"/>
    <property type="project" value="UniProtKB-KW"/>
</dbReference>
<dbReference type="InterPro" id="IPR045031">
    <property type="entry name" value="DHP_synth-like"/>
</dbReference>
<evidence type="ECO:0000256" key="20">
    <source>
        <dbReference type="ARBA" id="ARBA00023268"/>
    </source>
</evidence>
<feature type="domain" description="Pterin-binding" evidence="25">
    <location>
        <begin position="267"/>
        <end position="535"/>
    </location>
</feature>
<evidence type="ECO:0000256" key="13">
    <source>
        <dbReference type="ARBA" id="ARBA00022679"/>
    </source>
</evidence>
<dbReference type="InterPro" id="IPR011005">
    <property type="entry name" value="Dihydropteroate_synth-like_sf"/>
</dbReference>